<reference evidence="3" key="1">
    <citation type="journal article" date="2017" name="J. Biotechnol.">
        <title>Complete genome sequence of Novosphingobium resinovorum SA1, a versatile xenobiotic-degrading bacterium capable of utilizing sulfanilic acid.</title>
        <authorList>
            <person name="Hegedus B."/>
            <person name="Kos P.B."/>
            <person name="Balint B."/>
            <person name="Maroti G."/>
            <person name="Gan H.M."/>
            <person name="Perei K."/>
            <person name="Rakhely G."/>
        </authorList>
    </citation>
    <scope>NUCLEOTIDE SEQUENCE [LARGE SCALE GENOMIC DNA]</scope>
    <source>
        <strain evidence="3">SA1</strain>
    </source>
</reference>
<dbReference type="AlphaFoldDB" id="A0A1D8A2V7"/>
<dbReference type="RefSeq" id="WP_069707889.1">
    <property type="nucleotide sequence ID" value="NZ_CP017075.1"/>
</dbReference>
<dbReference type="Pfam" id="PF10670">
    <property type="entry name" value="DUF4198"/>
    <property type="match status" value="1"/>
</dbReference>
<dbReference type="InterPro" id="IPR019613">
    <property type="entry name" value="DUF4198"/>
</dbReference>
<feature type="chain" id="PRO_5009104646" evidence="1">
    <location>
        <begin position="23"/>
        <end position="246"/>
    </location>
</feature>
<dbReference type="EMBL" id="CP017075">
    <property type="protein sequence ID" value="AOR76434.1"/>
    <property type="molecule type" value="Genomic_DNA"/>
</dbReference>
<protein>
    <submittedName>
        <fullName evidence="2">Nickel ABC transporter substrate-binding protein</fullName>
    </submittedName>
</protein>
<proteinExistence type="predicted"/>
<dbReference type="OrthoDB" id="5368503at2"/>
<organism evidence="2 3">
    <name type="scientific">Novosphingobium resinovorum</name>
    <dbReference type="NCBI Taxonomy" id="158500"/>
    <lineage>
        <taxon>Bacteria</taxon>
        <taxon>Pseudomonadati</taxon>
        <taxon>Pseudomonadota</taxon>
        <taxon>Alphaproteobacteria</taxon>
        <taxon>Sphingomonadales</taxon>
        <taxon>Sphingomonadaceae</taxon>
        <taxon>Novosphingobium</taxon>
    </lineage>
</organism>
<feature type="signal peptide" evidence="1">
    <location>
        <begin position="1"/>
        <end position="22"/>
    </location>
</feature>
<evidence type="ECO:0000313" key="2">
    <source>
        <dbReference type="EMBL" id="AOR76434.1"/>
    </source>
</evidence>
<name>A0A1D8A2V7_9SPHN</name>
<evidence type="ECO:0000256" key="1">
    <source>
        <dbReference type="SAM" id="SignalP"/>
    </source>
</evidence>
<keyword evidence="3" id="KW-1185">Reference proteome</keyword>
<accession>A0A1D8A2V7</accession>
<gene>
    <name evidence="2" type="ORF">BES08_06460</name>
</gene>
<dbReference type="KEGG" id="nre:BES08_06460"/>
<evidence type="ECO:0000313" key="3">
    <source>
        <dbReference type="Proteomes" id="UP000094626"/>
    </source>
</evidence>
<sequence>MRLKLAPLVAVAAAGMILPTAAADAHGIWFEQRAKQLVIVYGIGADDLETVKRLPMMEKIKAYDADYQPIAASARAFGPAVVVDTDAQPTVAAAVLPYGVWSRVGDGEFEKKTLEEMPNATVSTKNVKYAVSIQGPLTKPLAALPDQTLQIIPVGEIPAMLGSPLKYQVLYMGKPIAGARMINDMINDPDAKEQMTGADGTLTMPVRNQGLNVIRAVYDGPTDQPKLYKQIEHTATLSFVLPHKPE</sequence>
<dbReference type="Proteomes" id="UP000094626">
    <property type="component" value="Chromosome"/>
</dbReference>
<keyword evidence="1" id="KW-0732">Signal</keyword>